<evidence type="ECO:0000313" key="1">
    <source>
        <dbReference type="EMBL" id="JAD38988.1"/>
    </source>
</evidence>
<proteinExistence type="predicted"/>
<organism evidence="1">
    <name type="scientific">Arundo donax</name>
    <name type="common">Giant reed</name>
    <name type="synonym">Donax arundinaceus</name>
    <dbReference type="NCBI Taxonomy" id="35708"/>
    <lineage>
        <taxon>Eukaryota</taxon>
        <taxon>Viridiplantae</taxon>
        <taxon>Streptophyta</taxon>
        <taxon>Embryophyta</taxon>
        <taxon>Tracheophyta</taxon>
        <taxon>Spermatophyta</taxon>
        <taxon>Magnoliopsida</taxon>
        <taxon>Liliopsida</taxon>
        <taxon>Poales</taxon>
        <taxon>Poaceae</taxon>
        <taxon>PACMAD clade</taxon>
        <taxon>Arundinoideae</taxon>
        <taxon>Arundineae</taxon>
        <taxon>Arundo</taxon>
    </lineage>
</organism>
<name>A0A0A8ZMQ0_ARUDO</name>
<accession>A0A0A8ZMQ0</accession>
<dbReference type="EMBL" id="GBRH01258907">
    <property type="protein sequence ID" value="JAD38988.1"/>
    <property type="molecule type" value="Transcribed_RNA"/>
</dbReference>
<protein>
    <submittedName>
        <fullName evidence="1">Uncharacterized protein</fullName>
    </submittedName>
</protein>
<reference evidence="1" key="1">
    <citation type="submission" date="2014-09" db="EMBL/GenBank/DDBJ databases">
        <authorList>
            <person name="Magalhaes I.L.F."/>
            <person name="Oliveira U."/>
            <person name="Santos F.R."/>
            <person name="Vidigal T.H.D.A."/>
            <person name="Brescovit A.D."/>
            <person name="Santos A.J."/>
        </authorList>
    </citation>
    <scope>NUCLEOTIDE SEQUENCE</scope>
    <source>
        <tissue evidence="1">Shoot tissue taken approximately 20 cm above the soil surface</tissue>
    </source>
</reference>
<sequence>MRLRVLIMSG</sequence>
<reference evidence="1" key="2">
    <citation type="journal article" date="2015" name="Data Brief">
        <title>Shoot transcriptome of the giant reed, Arundo donax.</title>
        <authorList>
            <person name="Barrero R.A."/>
            <person name="Guerrero F.D."/>
            <person name="Moolhuijzen P."/>
            <person name="Goolsby J.A."/>
            <person name="Tidwell J."/>
            <person name="Bellgard S.E."/>
            <person name="Bellgard M.I."/>
        </authorList>
    </citation>
    <scope>NUCLEOTIDE SEQUENCE</scope>
    <source>
        <tissue evidence="1">Shoot tissue taken approximately 20 cm above the soil surface</tissue>
    </source>
</reference>